<dbReference type="EMBL" id="BONY01000036">
    <property type="protein sequence ID" value="GIH07356.1"/>
    <property type="molecule type" value="Genomic_DNA"/>
</dbReference>
<evidence type="ECO:0000256" key="1">
    <source>
        <dbReference type="SAM" id="Phobius"/>
    </source>
</evidence>
<proteinExistence type="predicted"/>
<keyword evidence="1" id="KW-1133">Transmembrane helix</keyword>
<accession>A0A8J3QDH9</accession>
<keyword evidence="1" id="KW-0812">Transmembrane</keyword>
<dbReference type="InterPro" id="IPR006311">
    <property type="entry name" value="TAT_signal"/>
</dbReference>
<sequence>MSPSTRRVAVTLAAATALAIVLSSLLIGGLGGNWLAFVAFAFVLMVASAIAFVVLAFGPAAMVAASDAADDPMGAHDCNDPAACELAAGLADLAVDGRIASQEERDFFDLLNEQDLNRDRERWQP</sequence>
<dbReference type="Proteomes" id="UP000612899">
    <property type="component" value="Unassembled WGS sequence"/>
</dbReference>
<dbReference type="AlphaFoldDB" id="A0A8J3QDH9"/>
<comment type="caution">
    <text evidence="2">The sequence shown here is derived from an EMBL/GenBank/DDBJ whole genome shotgun (WGS) entry which is preliminary data.</text>
</comment>
<dbReference type="RefSeq" id="WP_203911148.1">
    <property type="nucleotide sequence ID" value="NZ_BONY01000036.1"/>
</dbReference>
<organism evidence="2 3">
    <name type="scientific">Rhizocola hellebori</name>
    <dbReference type="NCBI Taxonomy" id="1392758"/>
    <lineage>
        <taxon>Bacteria</taxon>
        <taxon>Bacillati</taxon>
        <taxon>Actinomycetota</taxon>
        <taxon>Actinomycetes</taxon>
        <taxon>Micromonosporales</taxon>
        <taxon>Micromonosporaceae</taxon>
        <taxon>Rhizocola</taxon>
    </lineage>
</organism>
<keyword evidence="1" id="KW-0472">Membrane</keyword>
<dbReference type="PROSITE" id="PS51318">
    <property type="entry name" value="TAT"/>
    <property type="match status" value="1"/>
</dbReference>
<name>A0A8J3QDH9_9ACTN</name>
<keyword evidence="3" id="KW-1185">Reference proteome</keyword>
<protein>
    <submittedName>
        <fullName evidence="2">Uncharacterized protein</fullName>
    </submittedName>
</protein>
<gene>
    <name evidence="2" type="ORF">Rhe02_54230</name>
</gene>
<feature type="transmembrane region" description="Helical" evidence="1">
    <location>
        <begin position="33"/>
        <end position="57"/>
    </location>
</feature>
<reference evidence="2" key="1">
    <citation type="submission" date="2021-01" db="EMBL/GenBank/DDBJ databases">
        <title>Whole genome shotgun sequence of Rhizocola hellebori NBRC 109834.</title>
        <authorList>
            <person name="Komaki H."/>
            <person name="Tamura T."/>
        </authorList>
    </citation>
    <scope>NUCLEOTIDE SEQUENCE</scope>
    <source>
        <strain evidence="2">NBRC 109834</strain>
    </source>
</reference>
<evidence type="ECO:0000313" key="3">
    <source>
        <dbReference type="Proteomes" id="UP000612899"/>
    </source>
</evidence>
<evidence type="ECO:0000313" key="2">
    <source>
        <dbReference type="EMBL" id="GIH07356.1"/>
    </source>
</evidence>